<dbReference type="eggNOG" id="COG1131">
    <property type="taxonomic scope" value="Bacteria"/>
</dbReference>
<dbReference type="AlphaFoldDB" id="W5TF29"/>
<keyword evidence="2" id="KW-0547">Nucleotide-binding</keyword>
<gene>
    <name evidence="5" type="ORF">NONO_c31330</name>
</gene>
<sequence>MTAQRPGPAPGTTGVEQDEAPAFRFEGLTKRFGTFTAVDGIDLSIPPRSFFGLVGPNGAGKTTLLSMAVGLIRPDAGTSAVHGDDVWQDPIAAKTALGVLAESEFLPPRLSGSELLTYIGLLRGLPEQVVRERSRELLRALDLGGAGGSVLADYSTGMRKKIALAVALLHGPRVLVLDEPFESVDPVSAATIRSILDGFRAAGGTIVFSSHVMALVETLCDHVAVLADGRVVSAGTLDEVRGGRTLDDAFAEMVGATRATRTLSWFTS</sequence>
<dbReference type="OrthoDB" id="9804819at2"/>
<organism evidence="5 6">
    <name type="scientific">Nocardia nova SH22a</name>
    <dbReference type="NCBI Taxonomy" id="1415166"/>
    <lineage>
        <taxon>Bacteria</taxon>
        <taxon>Bacillati</taxon>
        <taxon>Actinomycetota</taxon>
        <taxon>Actinomycetes</taxon>
        <taxon>Mycobacteriales</taxon>
        <taxon>Nocardiaceae</taxon>
        <taxon>Nocardia</taxon>
    </lineage>
</organism>
<evidence type="ECO:0000313" key="6">
    <source>
        <dbReference type="Proteomes" id="UP000019150"/>
    </source>
</evidence>
<dbReference type="PROSITE" id="PS50893">
    <property type="entry name" value="ABC_TRANSPORTER_2"/>
    <property type="match status" value="1"/>
</dbReference>
<dbReference type="InterPro" id="IPR003439">
    <property type="entry name" value="ABC_transporter-like_ATP-bd"/>
</dbReference>
<dbReference type="InterPro" id="IPR051782">
    <property type="entry name" value="ABC_Transporter_VariousFunc"/>
</dbReference>
<dbReference type="EMBL" id="CP006850">
    <property type="protein sequence ID" value="AHH17920.1"/>
    <property type="molecule type" value="Genomic_DNA"/>
</dbReference>
<dbReference type="InterPro" id="IPR003593">
    <property type="entry name" value="AAA+_ATPase"/>
</dbReference>
<dbReference type="Proteomes" id="UP000019150">
    <property type="component" value="Chromosome"/>
</dbReference>
<evidence type="ECO:0000256" key="1">
    <source>
        <dbReference type="ARBA" id="ARBA00022448"/>
    </source>
</evidence>
<dbReference type="PATRIC" id="fig|1415166.3.peg.3213"/>
<dbReference type="InterPro" id="IPR027417">
    <property type="entry name" value="P-loop_NTPase"/>
</dbReference>
<dbReference type="PANTHER" id="PTHR42939">
    <property type="entry name" value="ABC TRANSPORTER ATP-BINDING PROTEIN ALBC-RELATED"/>
    <property type="match status" value="1"/>
</dbReference>
<keyword evidence="1" id="KW-0813">Transport</keyword>
<dbReference type="GO" id="GO:0016887">
    <property type="term" value="F:ATP hydrolysis activity"/>
    <property type="evidence" value="ECO:0007669"/>
    <property type="project" value="InterPro"/>
</dbReference>
<dbReference type="KEGG" id="nno:NONO_c31330"/>
<proteinExistence type="predicted"/>
<dbReference type="SUPFAM" id="SSF52540">
    <property type="entry name" value="P-loop containing nucleoside triphosphate hydrolases"/>
    <property type="match status" value="1"/>
</dbReference>
<dbReference type="Gene3D" id="3.40.50.300">
    <property type="entry name" value="P-loop containing nucleotide triphosphate hydrolases"/>
    <property type="match status" value="1"/>
</dbReference>
<keyword evidence="6" id="KW-1185">Reference proteome</keyword>
<protein>
    <submittedName>
        <fullName evidence="5">Putative ABC transporter, ATP-binding protein</fullName>
    </submittedName>
</protein>
<evidence type="ECO:0000256" key="2">
    <source>
        <dbReference type="ARBA" id="ARBA00022741"/>
    </source>
</evidence>
<dbReference type="STRING" id="1415166.NONO_c31330"/>
<feature type="domain" description="ABC transporter" evidence="4">
    <location>
        <begin position="23"/>
        <end position="253"/>
    </location>
</feature>
<keyword evidence="3 5" id="KW-0067">ATP-binding</keyword>
<reference evidence="5 6" key="1">
    <citation type="journal article" date="2014" name="Appl. Environ. Microbiol.">
        <title>Insights into the Microbial Degradation of Rubber and Gutta-Percha by Analysis of the Complete Genome of Nocardia nova SH22a.</title>
        <authorList>
            <person name="Luo Q."/>
            <person name="Hiessl S."/>
            <person name="Poehlein A."/>
            <person name="Daniel R."/>
            <person name="Steinbuchel A."/>
        </authorList>
    </citation>
    <scope>NUCLEOTIDE SEQUENCE [LARGE SCALE GENOMIC DNA]</scope>
    <source>
        <strain evidence="5">SH22a</strain>
    </source>
</reference>
<dbReference type="CDD" id="cd03230">
    <property type="entry name" value="ABC_DR_subfamily_A"/>
    <property type="match status" value="1"/>
</dbReference>
<name>W5TF29_9NOCA</name>
<evidence type="ECO:0000256" key="3">
    <source>
        <dbReference type="ARBA" id="ARBA00022840"/>
    </source>
</evidence>
<dbReference type="PANTHER" id="PTHR42939:SF1">
    <property type="entry name" value="ABC TRANSPORTER ATP-BINDING PROTEIN ALBC-RELATED"/>
    <property type="match status" value="1"/>
</dbReference>
<dbReference type="Pfam" id="PF00005">
    <property type="entry name" value="ABC_tran"/>
    <property type="match status" value="1"/>
</dbReference>
<dbReference type="SMART" id="SM00382">
    <property type="entry name" value="AAA"/>
    <property type="match status" value="1"/>
</dbReference>
<dbReference type="GO" id="GO:0005524">
    <property type="term" value="F:ATP binding"/>
    <property type="evidence" value="ECO:0007669"/>
    <property type="project" value="UniProtKB-KW"/>
</dbReference>
<dbReference type="RefSeq" id="WP_025349368.1">
    <property type="nucleotide sequence ID" value="NZ_CP006850.1"/>
</dbReference>
<evidence type="ECO:0000313" key="5">
    <source>
        <dbReference type="EMBL" id="AHH17920.1"/>
    </source>
</evidence>
<dbReference type="HOGENOM" id="CLU_000604_1_2_11"/>
<accession>W5TF29</accession>
<evidence type="ECO:0000259" key="4">
    <source>
        <dbReference type="PROSITE" id="PS50893"/>
    </source>
</evidence>